<name>A0A840CVR7_9BACT</name>
<dbReference type="InterPro" id="IPR011990">
    <property type="entry name" value="TPR-like_helical_dom_sf"/>
</dbReference>
<dbReference type="SUPFAM" id="SSF48452">
    <property type="entry name" value="TPR-like"/>
    <property type="match status" value="1"/>
</dbReference>
<gene>
    <name evidence="2" type="ORF">GGR21_003665</name>
</gene>
<evidence type="ECO:0008006" key="4">
    <source>
        <dbReference type="Google" id="ProtNLM"/>
    </source>
</evidence>
<protein>
    <recommendedName>
        <fullName evidence="4">Susd and RagB outer membrane lipoprotein</fullName>
    </recommendedName>
</protein>
<dbReference type="InterPro" id="IPR024302">
    <property type="entry name" value="SusD-like"/>
</dbReference>
<comment type="caution">
    <text evidence="2">The sequence shown here is derived from an EMBL/GenBank/DDBJ whole genome shotgun (WGS) entry which is preliminary data.</text>
</comment>
<dbReference type="Gene3D" id="1.25.40.390">
    <property type="match status" value="1"/>
</dbReference>
<keyword evidence="3" id="KW-1185">Reference proteome</keyword>
<dbReference type="EMBL" id="JACIEP010000017">
    <property type="protein sequence ID" value="MBB4037744.1"/>
    <property type="molecule type" value="Genomic_DNA"/>
</dbReference>
<feature type="chain" id="PRO_5032716317" description="Susd and RagB outer membrane lipoprotein" evidence="1">
    <location>
        <begin position="24"/>
        <end position="521"/>
    </location>
</feature>
<dbReference type="Pfam" id="PF12741">
    <property type="entry name" value="SusD-like"/>
    <property type="match status" value="1"/>
</dbReference>
<sequence>MKMKTFKTLLVLAVSLAAAACTANYESINKDPYTTDSEEQGRDGYNISAPLRTMQSNVISTDVNRCHQTDILLGGAYGRYASESKAGSWPNKFSTFDAPDGWSSVMFNEVIPQVYPAYIKLNSLTDDPITLSIAEILKVLAIHRVTDAYGPIPYSKIGADGAIQVAYDSQKDVYMKMFDELDTAIDALTERQTGSISTNADLIYKGDLVKWVKLANSLKLRLAMRIVYAEPGTAQTKAEEAVNHSIGVMTSNDDNAALTTFDVDGNPINVAVKYNDGDNRSVADMTAYMNAYNDPRRAAYFIKSGFTSVDYAGYRSGISIGSVSEFENYSIFNIDRTTPLQWMNVAEVMFLRAEGALRGWNMGGTAETFYNQGVTLSFSQWGVTGAETYLADAASYPNGYTDPGGKYSYNTQLSTVTVKWDTTDETNFERSLERIIIQKWLANFPLGQEAWADRRRTGYPVMIPVVVNNSPNNILANSDVPRRCPYPAQEAINNTSNYNAAVAILGGADNIATRVWWDCKP</sequence>
<evidence type="ECO:0000256" key="1">
    <source>
        <dbReference type="SAM" id="SignalP"/>
    </source>
</evidence>
<dbReference type="PROSITE" id="PS51257">
    <property type="entry name" value="PROKAR_LIPOPROTEIN"/>
    <property type="match status" value="1"/>
</dbReference>
<dbReference type="Proteomes" id="UP000555103">
    <property type="component" value="Unassembled WGS sequence"/>
</dbReference>
<dbReference type="AlphaFoldDB" id="A0A840CVR7"/>
<organism evidence="2 3">
    <name type="scientific">Dysgonomonas hofstadii</name>
    <dbReference type="NCBI Taxonomy" id="637886"/>
    <lineage>
        <taxon>Bacteria</taxon>
        <taxon>Pseudomonadati</taxon>
        <taxon>Bacteroidota</taxon>
        <taxon>Bacteroidia</taxon>
        <taxon>Bacteroidales</taxon>
        <taxon>Dysgonomonadaceae</taxon>
        <taxon>Dysgonomonas</taxon>
    </lineage>
</organism>
<dbReference type="RefSeq" id="WP_246348107.1">
    <property type="nucleotide sequence ID" value="NZ_JACIEP010000017.1"/>
</dbReference>
<accession>A0A840CVR7</accession>
<evidence type="ECO:0000313" key="3">
    <source>
        <dbReference type="Proteomes" id="UP000555103"/>
    </source>
</evidence>
<keyword evidence="1" id="KW-0732">Signal</keyword>
<proteinExistence type="predicted"/>
<feature type="signal peptide" evidence="1">
    <location>
        <begin position="1"/>
        <end position="23"/>
    </location>
</feature>
<reference evidence="2 3" key="1">
    <citation type="submission" date="2020-08" db="EMBL/GenBank/DDBJ databases">
        <title>Genomic Encyclopedia of Type Strains, Phase IV (KMG-IV): sequencing the most valuable type-strain genomes for metagenomic binning, comparative biology and taxonomic classification.</title>
        <authorList>
            <person name="Goeker M."/>
        </authorList>
    </citation>
    <scope>NUCLEOTIDE SEQUENCE [LARGE SCALE GENOMIC DNA]</scope>
    <source>
        <strain evidence="2 3">DSM 104969</strain>
    </source>
</reference>
<evidence type="ECO:0000313" key="2">
    <source>
        <dbReference type="EMBL" id="MBB4037744.1"/>
    </source>
</evidence>